<dbReference type="CDD" id="cd00143">
    <property type="entry name" value="PP2Cc"/>
    <property type="match status" value="1"/>
</dbReference>
<dbReference type="InterPro" id="IPR001932">
    <property type="entry name" value="PPM-type_phosphatase-like_dom"/>
</dbReference>
<dbReference type="InterPro" id="IPR000222">
    <property type="entry name" value="PP2C_BS"/>
</dbReference>
<dbReference type="PANTHER" id="PTHR13832:SF589">
    <property type="entry name" value="[PYRUVATE DEHYDROGENASE [ACETYL-TRANSFERRING]]-PHOSPHATASE 2, MITOCHONDRIAL"/>
    <property type="match status" value="1"/>
</dbReference>
<reference evidence="7" key="1">
    <citation type="submission" date="2022-07" db="EMBL/GenBank/DDBJ databases">
        <title>Phylogenomic reconstructions and comparative analyses of Kickxellomycotina fungi.</title>
        <authorList>
            <person name="Reynolds N.K."/>
            <person name="Stajich J.E."/>
            <person name="Barry K."/>
            <person name="Grigoriev I.V."/>
            <person name="Crous P."/>
            <person name="Smith M.E."/>
        </authorList>
    </citation>
    <scope>NUCLEOTIDE SEQUENCE</scope>
    <source>
        <strain evidence="7">RSA 861</strain>
    </source>
</reference>
<feature type="domain" description="PPM-type phosphatase" evidence="6">
    <location>
        <begin position="59"/>
        <end position="365"/>
    </location>
</feature>
<dbReference type="GO" id="GO:0004722">
    <property type="term" value="F:protein serine/threonine phosphatase activity"/>
    <property type="evidence" value="ECO:0007669"/>
    <property type="project" value="InterPro"/>
</dbReference>
<feature type="region of interest" description="Disordered" evidence="5">
    <location>
        <begin position="376"/>
        <end position="414"/>
    </location>
</feature>
<keyword evidence="1" id="KW-0479">Metal-binding</keyword>
<accession>A0A9W8ACP1</accession>
<dbReference type="Gene3D" id="3.60.40.10">
    <property type="entry name" value="PPM-type phosphatase domain"/>
    <property type="match status" value="1"/>
</dbReference>
<keyword evidence="8" id="KW-1185">Reference proteome</keyword>
<dbReference type="PROSITE" id="PS51746">
    <property type="entry name" value="PPM_2"/>
    <property type="match status" value="1"/>
</dbReference>
<dbReference type="InterPro" id="IPR036457">
    <property type="entry name" value="PPM-type-like_dom_sf"/>
</dbReference>
<keyword evidence="3 4" id="KW-0904">Protein phosphatase</keyword>
<dbReference type="PANTHER" id="PTHR13832">
    <property type="entry name" value="PROTEIN PHOSPHATASE 2C"/>
    <property type="match status" value="1"/>
</dbReference>
<dbReference type="EMBL" id="JANBPT010000082">
    <property type="protein sequence ID" value="KAJ1928247.1"/>
    <property type="molecule type" value="Genomic_DNA"/>
</dbReference>
<evidence type="ECO:0000313" key="7">
    <source>
        <dbReference type="EMBL" id="KAJ1928247.1"/>
    </source>
</evidence>
<comment type="similarity">
    <text evidence="4">Belongs to the PP2C family.</text>
</comment>
<protein>
    <submittedName>
        <fullName evidence="7">Protein phosphatase 2C 6</fullName>
    </submittedName>
</protein>
<dbReference type="AlphaFoldDB" id="A0A9W8ACP1"/>
<organism evidence="7 8">
    <name type="scientific">Tieghemiomyces parasiticus</name>
    <dbReference type="NCBI Taxonomy" id="78921"/>
    <lineage>
        <taxon>Eukaryota</taxon>
        <taxon>Fungi</taxon>
        <taxon>Fungi incertae sedis</taxon>
        <taxon>Zoopagomycota</taxon>
        <taxon>Kickxellomycotina</taxon>
        <taxon>Dimargaritomycetes</taxon>
        <taxon>Dimargaritales</taxon>
        <taxon>Dimargaritaceae</taxon>
        <taxon>Tieghemiomyces</taxon>
    </lineage>
</organism>
<dbReference type="InterPro" id="IPR015655">
    <property type="entry name" value="PP2C"/>
</dbReference>
<dbReference type="SUPFAM" id="SSF81606">
    <property type="entry name" value="PP2C-like"/>
    <property type="match status" value="1"/>
</dbReference>
<dbReference type="Proteomes" id="UP001150569">
    <property type="component" value="Unassembled WGS sequence"/>
</dbReference>
<evidence type="ECO:0000256" key="2">
    <source>
        <dbReference type="ARBA" id="ARBA00022801"/>
    </source>
</evidence>
<dbReference type="SMART" id="SM00332">
    <property type="entry name" value="PP2Cc"/>
    <property type="match status" value="1"/>
</dbReference>
<dbReference type="GO" id="GO:0046872">
    <property type="term" value="F:metal ion binding"/>
    <property type="evidence" value="ECO:0007669"/>
    <property type="project" value="UniProtKB-KW"/>
</dbReference>
<evidence type="ECO:0000256" key="3">
    <source>
        <dbReference type="ARBA" id="ARBA00022912"/>
    </source>
</evidence>
<dbReference type="Pfam" id="PF00481">
    <property type="entry name" value="PP2C"/>
    <property type="match status" value="1"/>
</dbReference>
<evidence type="ECO:0000259" key="6">
    <source>
        <dbReference type="PROSITE" id="PS51746"/>
    </source>
</evidence>
<proteinExistence type="inferred from homology"/>
<keyword evidence="2 4" id="KW-0378">Hydrolase</keyword>
<evidence type="ECO:0000256" key="1">
    <source>
        <dbReference type="ARBA" id="ARBA00022723"/>
    </source>
</evidence>
<evidence type="ECO:0000256" key="4">
    <source>
        <dbReference type="RuleBase" id="RU003465"/>
    </source>
</evidence>
<name>A0A9W8ACP1_9FUNG</name>
<comment type="caution">
    <text evidence="7">The sequence shown here is derived from an EMBL/GenBank/DDBJ whole genome shotgun (WGS) entry which is preliminary data.</text>
</comment>
<dbReference type="PROSITE" id="PS01032">
    <property type="entry name" value="PPM_1"/>
    <property type="match status" value="1"/>
</dbReference>
<gene>
    <name evidence="7" type="primary">PTC6_2</name>
    <name evidence="7" type="ORF">IWQ60_002227</name>
</gene>
<sequence>MFSRRVLADLAQRGSPRSALGGKAYSTRPKVILPHHQYVIRTPHQRHNMRLDITQLPHFIGVRSTRGVREYNEDRYKVRVLRLDSQTEQQQAVFLGVYDGHGGARCVDYLSANLHRNIEGVTMADVRPVLRHLQNLGESWQEYEPKLLLDAIDRARSRDPQSTNDYRMSLPARLTLAFLKTDLDLYRNETIKDGSTASAVLMEALDGLPFWSSDQLRLTAANVGDTRIIACDAHSGLARELSRDHHADDPAELIRIKRAGGFVDADAFGEFMALGRVANTRSFGDRTLKSFGVIAEPTVFQHDFSTKDLAFLVIVTDGITSVLDNQEIIDLIRPFSDPTQAAIELVDMADRAGSSDNMTALIVALPGWNPALVTHRPPVTTDRDNGRDPSLGSLVGVRTEEGSSPVDLDAGATRRHGGWIGASSRRLDGTKGKADVPIRTLLTRLYASAETLSLSATPQPNGAAIRLNARQIREYLAQHAVALSMDTAVSEDGTGPPIDTPKTAGEVSATNARIVQLSYTVLGRTGDPTAQDGEEGLTTDELYRAWRLLDVKAWTTAPTE</sequence>
<evidence type="ECO:0000313" key="8">
    <source>
        <dbReference type="Proteomes" id="UP001150569"/>
    </source>
</evidence>
<evidence type="ECO:0000256" key="5">
    <source>
        <dbReference type="SAM" id="MobiDB-lite"/>
    </source>
</evidence>
<dbReference type="OrthoDB" id="416093at2759"/>